<protein>
    <submittedName>
        <fullName evidence="2">Uncharacterized protein</fullName>
    </submittedName>
</protein>
<dbReference type="Proteomes" id="UP000237438">
    <property type="component" value="Unassembled WGS sequence"/>
</dbReference>
<name>A0A2S4PYL5_9PEZI</name>
<feature type="signal peptide" evidence="1">
    <location>
        <begin position="1"/>
        <end position="20"/>
    </location>
</feature>
<reference evidence="2 3" key="1">
    <citation type="submission" date="2017-10" db="EMBL/GenBank/DDBJ databases">
        <title>Development of genomic resources for the powdery mildew, Erysiphe pulchra.</title>
        <authorList>
            <person name="Wadl P.A."/>
            <person name="Mack B.M."/>
            <person name="Moore G."/>
            <person name="Beltz S.B."/>
        </authorList>
    </citation>
    <scope>NUCLEOTIDE SEQUENCE [LARGE SCALE GENOMIC DNA]</scope>
    <source>
        <strain evidence="2">Cflorida</strain>
    </source>
</reference>
<dbReference type="AlphaFoldDB" id="A0A2S4PYL5"/>
<gene>
    <name evidence="2" type="ORF">EPUL_002545</name>
</gene>
<feature type="non-terminal residue" evidence="2">
    <location>
        <position position="313"/>
    </location>
</feature>
<dbReference type="EMBL" id="PEDP01000189">
    <property type="protein sequence ID" value="POS87123.1"/>
    <property type="molecule type" value="Genomic_DNA"/>
</dbReference>
<evidence type="ECO:0000313" key="2">
    <source>
        <dbReference type="EMBL" id="POS87123.1"/>
    </source>
</evidence>
<feature type="chain" id="PRO_5015732861" evidence="1">
    <location>
        <begin position="21"/>
        <end position="313"/>
    </location>
</feature>
<organism evidence="2 3">
    <name type="scientific">Erysiphe pulchra</name>
    <dbReference type="NCBI Taxonomy" id="225359"/>
    <lineage>
        <taxon>Eukaryota</taxon>
        <taxon>Fungi</taxon>
        <taxon>Dikarya</taxon>
        <taxon>Ascomycota</taxon>
        <taxon>Pezizomycotina</taxon>
        <taxon>Leotiomycetes</taxon>
        <taxon>Erysiphales</taxon>
        <taxon>Erysiphaceae</taxon>
        <taxon>Erysiphe</taxon>
    </lineage>
</organism>
<sequence length="313" mass="35959">MLFSLAKVALTSIFATKAASTGLELEQSILTQQAYYDCGSWIVDESLIQNLLYANGMYIENYAVSFQELLYDLEENYWKLIIPEHLCTPKPIHHTRPGSIFYVIIDKLRQIVDVVAQMKNGHYIKCKRVDKSTPESSNLDQNEYSYECGHELFSHEIVQMSANLALAYKGKNKLYLSPYSGPLYSPELDYLMYPLSREKNLHYTGKKPESTYFVVISRAGKIIDVIAKLRRGDFIKCARTTKVPPDIDSDDDLRLGYLCGVLFFDINHLKRTANLAKVKFLKQERRIFPKIYLDDSFTGYLYPLLPNGMFYGG</sequence>
<evidence type="ECO:0000256" key="1">
    <source>
        <dbReference type="SAM" id="SignalP"/>
    </source>
</evidence>
<proteinExistence type="predicted"/>
<evidence type="ECO:0000313" key="3">
    <source>
        <dbReference type="Proteomes" id="UP000237438"/>
    </source>
</evidence>
<keyword evidence="3" id="KW-1185">Reference proteome</keyword>
<comment type="caution">
    <text evidence="2">The sequence shown here is derived from an EMBL/GenBank/DDBJ whole genome shotgun (WGS) entry which is preliminary data.</text>
</comment>
<accession>A0A2S4PYL5</accession>
<keyword evidence="1" id="KW-0732">Signal</keyword>